<dbReference type="RefSeq" id="WP_309541684.1">
    <property type="nucleotide sequence ID" value="NZ_CP133659.1"/>
</dbReference>
<keyword evidence="2" id="KW-1185">Reference proteome</keyword>
<name>A0ABY9R4S2_9BACT</name>
<proteinExistence type="predicted"/>
<sequence length="111" mass="12490">MTQNDPYHVGERLYRAFFRKGSEGLHIVEGTVTMASDTRFMVKSRGSEESHAHTAPAGWHRSRIEALDHLLRGLAITRTRVQADELALRAKITHTEALRAEIARTDGEARP</sequence>
<evidence type="ECO:0000313" key="1">
    <source>
        <dbReference type="EMBL" id="WMW65729.1"/>
    </source>
</evidence>
<dbReference type="Proteomes" id="UP001180616">
    <property type="component" value="Chromosome"/>
</dbReference>
<evidence type="ECO:0000313" key="2">
    <source>
        <dbReference type="Proteomes" id="UP001180616"/>
    </source>
</evidence>
<dbReference type="EMBL" id="CP133659">
    <property type="protein sequence ID" value="WMW65729.1"/>
    <property type="molecule type" value="Genomic_DNA"/>
</dbReference>
<reference evidence="1" key="1">
    <citation type="submission" date="2023-09" db="EMBL/GenBank/DDBJ databases">
        <authorList>
            <consortium name="CW5 consortium"/>
            <person name="Lu C.-W."/>
        </authorList>
    </citation>
    <scope>NUCLEOTIDE SEQUENCE</scope>
    <source>
        <strain evidence="1">KPS</strain>
    </source>
</reference>
<gene>
    <name evidence="1" type="ORF">KPS_000237</name>
</gene>
<organism evidence="1 2">
    <name type="scientific">Nitratidesulfovibrio liaohensis</name>
    <dbReference type="NCBI Taxonomy" id="2604158"/>
    <lineage>
        <taxon>Bacteria</taxon>
        <taxon>Pseudomonadati</taxon>
        <taxon>Thermodesulfobacteriota</taxon>
        <taxon>Desulfovibrionia</taxon>
        <taxon>Desulfovibrionales</taxon>
        <taxon>Desulfovibrionaceae</taxon>
        <taxon>Nitratidesulfovibrio</taxon>
    </lineage>
</organism>
<protein>
    <submittedName>
        <fullName evidence="1">Uncharacterized protein</fullName>
    </submittedName>
</protein>
<accession>A0ABY9R4S2</accession>